<feature type="region of interest" description="Disordered" evidence="1">
    <location>
        <begin position="711"/>
        <end position="743"/>
    </location>
</feature>
<proteinExistence type="predicted"/>
<evidence type="ECO:0000313" key="3">
    <source>
        <dbReference type="Proteomes" id="UP000284706"/>
    </source>
</evidence>
<name>A0A409YAA1_9AGAR</name>
<reference evidence="2 3" key="1">
    <citation type="journal article" date="2018" name="Evol. Lett.">
        <title>Horizontal gene cluster transfer increased hallucinogenic mushroom diversity.</title>
        <authorList>
            <person name="Reynolds H.T."/>
            <person name="Vijayakumar V."/>
            <person name="Gluck-Thaler E."/>
            <person name="Korotkin H.B."/>
            <person name="Matheny P.B."/>
            <person name="Slot J.C."/>
        </authorList>
    </citation>
    <scope>NUCLEOTIDE SEQUENCE [LARGE SCALE GENOMIC DNA]</scope>
    <source>
        <strain evidence="2 3">SRW20</strain>
    </source>
</reference>
<dbReference type="EMBL" id="NHYE01001039">
    <property type="protein sequence ID" value="PPQ99920.1"/>
    <property type="molecule type" value="Genomic_DNA"/>
</dbReference>
<dbReference type="Proteomes" id="UP000284706">
    <property type="component" value="Unassembled WGS sequence"/>
</dbReference>
<gene>
    <name evidence="2" type="ORF">CVT26_009252</name>
</gene>
<feature type="compositionally biased region" description="Basic and acidic residues" evidence="1">
    <location>
        <begin position="713"/>
        <end position="723"/>
    </location>
</feature>
<keyword evidence="3" id="KW-1185">Reference proteome</keyword>
<dbReference type="InterPro" id="IPR041078">
    <property type="entry name" value="Plavaka"/>
</dbReference>
<evidence type="ECO:0000256" key="1">
    <source>
        <dbReference type="SAM" id="MobiDB-lite"/>
    </source>
</evidence>
<feature type="region of interest" description="Disordered" evidence="1">
    <location>
        <begin position="987"/>
        <end position="1017"/>
    </location>
</feature>
<evidence type="ECO:0000313" key="2">
    <source>
        <dbReference type="EMBL" id="PPQ99920.1"/>
    </source>
</evidence>
<dbReference type="InParanoid" id="A0A409YAA1"/>
<dbReference type="OrthoDB" id="2418900at2759"/>
<dbReference type="STRING" id="231916.A0A409YAA1"/>
<protein>
    <submittedName>
        <fullName evidence="2">Uncharacterized protein</fullName>
    </submittedName>
</protein>
<accession>A0A409YAA1</accession>
<comment type="caution">
    <text evidence="2">The sequence shown here is derived from an EMBL/GenBank/DDBJ whole genome shotgun (WGS) entry which is preliminary data.</text>
</comment>
<dbReference type="Pfam" id="PF18759">
    <property type="entry name" value="Plavaka"/>
    <property type="match status" value="1"/>
</dbReference>
<feature type="compositionally biased region" description="Acidic residues" evidence="1">
    <location>
        <begin position="724"/>
        <end position="739"/>
    </location>
</feature>
<dbReference type="AlphaFoldDB" id="A0A409YAA1"/>
<organism evidence="2 3">
    <name type="scientific">Gymnopilus dilepis</name>
    <dbReference type="NCBI Taxonomy" id="231916"/>
    <lineage>
        <taxon>Eukaryota</taxon>
        <taxon>Fungi</taxon>
        <taxon>Dikarya</taxon>
        <taxon>Basidiomycota</taxon>
        <taxon>Agaricomycotina</taxon>
        <taxon>Agaricomycetes</taxon>
        <taxon>Agaricomycetidae</taxon>
        <taxon>Agaricales</taxon>
        <taxon>Agaricineae</taxon>
        <taxon>Hymenogastraceae</taxon>
        <taxon>Gymnopilus</taxon>
    </lineage>
</organism>
<sequence length="1017" mass="115624">MPAAYCCKYCGAGPDRGIRTSSGLHSHIMQSKYCRARLEREVVDSNIDSSDDESPRNLENVPHEPAEVVMIDEAPFNLPSDIPDVPDVPPTSYRVTIEEVEDVDAPQRPATDDTQGDFFLETFDGEAGTPIGKGEGTFQKLRREQKVNGQDPWYPFESQDEWELARWLILSGVSQEKMDAFLKLNAVQKGIDPAFHNARSLLKRIDALPQGPGWTCTPIRVVGNILGKDGNPLVEEVEMWHRDPVECVRELLENPVFKGNQNYEPCRVFKDEAGTNRVYSEMWTANWWAELQHEKKLLPKGATICPIILSSDKTSLTRFRGDKSAWPVYISIGLTEKEVRRKSNAHATILLGYIPVCKLECFTDARRSLEGYKLFHECMRMMLAPLVQAGREGVEMMCADGLIRLMFLILAAYIADYPEQCLVVGCKENSCPKCTVPPKKRGDHLVYSLYRDPNETAELILEQINGDSQEEFRAQNLRPVRPFWDELPYCNIFECMLPDLLHQLHKGLFNDHLVSWNKKAAIGGVKEIDARFKAMPLHPSLRHFKNGISSTTQWTGNEFKNMEKVFLGVVAGITDPRVVKATRGVLDFIYYAHFETHTDESLAQLDAAWFMFHENKNIFVELGIRQHFNISKLHNIKHYLDSIRSRGTADGTNTENTERLHIDFAKQGYNASNKKDYISQMTIWLRRRESILRLTRYLEWAVPGYEAESVQSQHEDKSVRENEKDVDDGDGDNEQDDQDGSFTIAKKAPVVGADAQTLINDYGTVDVLSYIEDFLRSTLPSTCTLLTQATTFSIYKRVVLKLPPIPEVSSHHVRDVIQAVPGLPERVTKNGRKDATAGRFSTVLVRVKKSKDRRDVDHPLNGLRAAQVRAIFKLPPVFGVDEPLVYVNWFTPFREPQANTGMFAISRSTNTHVRNASVIPVSQIVRSCHLMPVFGRSKAVDLGWAPETVLEDPDCKTYFLNPYLRHHDFYYTRHLYNLHIARLEKEAREAEQAAAATRAEDSSRPASNRPKKKRKRS</sequence>